<evidence type="ECO:0000313" key="2">
    <source>
        <dbReference type="EMBL" id="KIP08351.1"/>
    </source>
</evidence>
<dbReference type="AlphaFoldDB" id="A0A0C3S0F6"/>
<dbReference type="InterPro" id="IPR032675">
    <property type="entry name" value="LRR_dom_sf"/>
</dbReference>
<evidence type="ECO:0000259" key="1">
    <source>
        <dbReference type="Pfam" id="PF25372"/>
    </source>
</evidence>
<feature type="domain" description="F-box/LRR-repeat protein 15-like leucin rich repeat" evidence="1">
    <location>
        <begin position="205"/>
        <end position="353"/>
    </location>
</feature>
<sequence length="428" mass="47133">MHLFNALPQTTDEAEALEVLELTSRSGIVDDDLAEVLPYCPNLREARLRGVRDLSDRTLGLLGAETDELRVLDAVRCRALGPAGVRALAAGATRLRVLRLGGVWALTDGAVVQAVQGLGHLTELNLADLPLLTAHSVREIWMFSRNLRRVDLSDCVNVTDRGFPAPCVYEPPPSRPRSRIGERLATPISLLPPLILPAHHIIPHLHYISLKNMALITDDAVIGLLQHVPRVIELELGGCTTLTDRIVPSLCSAHESLELIDLAHLTHLSDAAVFSLVRACNKLRHVDISYCTRLTDLPILELAQLPGLRRLHMNGLRRATDIGLLALAEQAHSLAHLHLASCKRLSLDALHTVLRRLPQLQRFTSTGVPAMARAGGWDPQTQGAYGVFKDANISALRAFLDKEVVRQREAERRCIPFVPRADDSMDLY</sequence>
<dbReference type="STRING" id="745531.A0A0C3S0F6"/>
<proteinExistence type="predicted"/>
<dbReference type="Proteomes" id="UP000053257">
    <property type="component" value="Unassembled WGS sequence"/>
</dbReference>
<dbReference type="SUPFAM" id="SSF52047">
    <property type="entry name" value="RNI-like"/>
    <property type="match status" value="1"/>
</dbReference>
<protein>
    <recommendedName>
        <fullName evidence="1">F-box/LRR-repeat protein 15-like leucin rich repeat domain-containing protein</fullName>
    </recommendedName>
</protein>
<dbReference type="InterPro" id="IPR006553">
    <property type="entry name" value="Leu-rich_rpt_Cys-con_subtyp"/>
</dbReference>
<dbReference type="GO" id="GO:0019005">
    <property type="term" value="C:SCF ubiquitin ligase complex"/>
    <property type="evidence" value="ECO:0007669"/>
    <property type="project" value="TreeGrafter"/>
</dbReference>
<keyword evidence="3" id="KW-1185">Reference proteome</keyword>
<dbReference type="Pfam" id="PF25372">
    <property type="entry name" value="DUF7885"/>
    <property type="match status" value="1"/>
</dbReference>
<accession>A0A0C3S0F6</accession>
<dbReference type="GO" id="GO:0031146">
    <property type="term" value="P:SCF-dependent proteasomal ubiquitin-dependent protein catabolic process"/>
    <property type="evidence" value="ECO:0007669"/>
    <property type="project" value="TreeGrafter"/>
</dbReference>
<dbReference type="HOGENOM" id="CLU_010840_0_0_1"/>
<name>A0A0C3S0F6_PHLG1</name>
<dbReference type="OrthoDB" id="10257471at2759"/>
<dbReference type="SMART" id="SM00367">
    <property type="entry name" value="LRR_CC"/>
    <property type="match status" value="9"/>
</dbReference>
<dbReference type="InterPro" id="IPR057207">
    <property type="entry name" value="FBXL15_LRR"/>
</dbReference>
<dbReference type="Gene3D" id="3.80.10.10">
    <property type="entry name" value="Ribonuclease Inhibitor"/>
    <property type="match status" value="2"/>
</dbReference>
<evidence type="ECO:0000313" key="3">
    <source>
        <dbReference type="Proteomes" id="UP000053257"/>
    </source>
</evidence>
<gene>
    <name evidence="2" type="ORF">PHLGIDRAFT_104486</name>
</gene>
<reference evidence="2 3" key="1">
    <citation type="journal article" date="2014" name="PLoS Genet.">
        <title>Analysis of the Phlebiopsis gigantea genome, transcriptome and secretome provides insight into its pioneer colonization strategies of wood.</title>
        <authorList>
            <person name="Hori C."/>
            <person name="Ishida T."/>
            <person name="Igarashi K."/>
            <person name="Samejima M."/>
            <person name="Suzuki H."/>
            <person name="Master E."/>
            <person name="Ferreira P."/>
            <person name="Ruiz-Duenas F.J."/>
            <person name="Held B."/>
            <person name="Canessa P."/>
            <person name="Larrondo L.F."/>
            <person name="Schmoll M."/>
            <person name="Druzhinina I.S."/>
            <person name="Kubicek C.P."/>
            <person name="Gaskell J.A."/>
            <person name="Kersten P."/>
            <person name="St John F."/>
            <person name="Glasner J."/>
            <person name="Sabat G."/>
            <person name="Splinter BonDurant S."/>
            <person name="Syed K."/>
            <person name="Yadav J."/>
            <person name="Mgbeahuruike A.C."/>
            <person name="Kovalchuk A."/>
            <person name="Asiegbu F.O."/>
            <person name="Lackner G."/>
            <person name="Hoffmeister D."/>
            <person name="Rencoret J."/>
            <person name="Gutierrez A."/>
            <person name="Sun H."/>
            <person name="Lindquist E."/>
            <person name="Barry K."/>
            <person name="Riley R."/>
            <person name="Grigoriev I.V."/>
            <person name="Henrissat B."/>
            <person name="Kues U."/>
            <person name="Berka R.M."/>
            <person name="Martinez A.T."/>
            <person name="Covert S.F."/>
            <person name="Blanchette R.A."/>
            <person name="Cullen D."/>
        </authorList>
    </citation>
    <scope>NUCLEOTIDE SEQUENCE [LARGE SCALE GENOMIC DNA]</scope>
    <source>
        <strain evidence="2 3">11061_1 CR5-6</strain>
    </source>
</reference>
<organism evidence="2 3">
    <name type="scientific">Phlebiopsis gigantea (strain 11061_1 CR5-6)</name>
    <name type="common">White-rot fungus</name>
    <name type="synonym">Peniophora gigantea</name>
    <dbReference type="NCBI Taxonomy" id="745531"/>
    <lineage>
        <taxon>Eukaryota</taxon>
        <taxon>Fungi</taxon>
        <taxon>Dikarya</taxon>
        <taxon>Basidiomycota</taxon>
        <taxon>Agaricomycotina</taxon>
        <taxon>Agaricomycetes</taxon>
        <taxon>Polyporales</taxon>
        <taxon>Phanerochaetaceae</taxon>
        <taxon>Phlebiopsis</taxon>
    </lineage>
</organism>
<dbReference type="EMBL" id="KN840481">
    <property type="protein sequence ID" value="KIP08351.1"/>
    <property type="molecule type" value="Genomic_DNA"/>
</dbReference>
<dbReference type="PANTHER" id="PTHR13318">
    <property type="entry name" value="PARTNER OF PAIRED, ISOFORM B-RELATED"/>
    <property type="match status" value="1"/>
</dbReference>